<dbReference type="STRING" id="357804.Ping_1254"/>
<gene>
    <name evidence="2" type="ordered locus">Ping_1254</name>
</gene>
<dbReference type="EMBL" id="CP000510">
    <property type="protein sequence ID" value="ABM03083.1"/>
    <property type="molecule type" value="Genomic_DNA"/>
</dbReference>
<sequence length="419" mass="45991">MNFLENMDLLQNEHIGRSESKITELLTDLHQIRIATGEKSAAARAELVNTNAKATEEMLKNFNQTRMNATQKRIEIATQDTQQRLTFASNLKRKVADLLDHFHTSRQHMAESSTAARAELVNANAKATEEMIKGFNQIRININKTRIEMAETSAAERAEFFAKNANVTEEMLKGFNQMRFNANQARIEMVSQDTQQRLTFVRNMKRKVEDLADKSQALHTQIAETSAVEPAEIVSSDTKTTEEVTSQDTPQRSTLASNEEKVVTPKIRAGLLKAEALIIASETTIDQQVKKSVAKKKQPAAKARTTETKMTVAAKARTTETKMTVAAKDKTPETKTTVAAKDKTPVAAKAKTTRAARAKVAAASRAKVAAAKNTEAKAKTAATKTTEAKTEAKVAATKTTEAKTEAKVAATKTEAKEQD</sequence>
<evidence type="ECO:0000313" key="2">
    <source>
        <dbReference type="EMBL" id="ABM03083.1"/>
    </source>
</evidence>
<feature type="region of interest" description="Disordered" evidence="1">
    <location>
        <begin position="226"/>
        <end position="258"/>
    </location>
</feature>
<feature type="region of interest" description="Disordered" evidence="1">
    <location>
        <begin position="371"/>
        <end position="419"/>
    </location>
</feature>
<evidence type="ECO:0000256" key="1">
    <source>
        <dbReference type="SAM" id="MobiDB-lite"/>
    </source>
</evidence>
<protein>
    <submittedName>
        <fullName evidence="2">Uncharacterized protein</fullName>
    </submittedName>
</protein>
<dbReference type="KEGG" id="pin:Ping_1254"/>
<dbReference type="RefSeq" id="WP_011769646.1">
    <property type="nucleotide sequence ID" value="NC_008709.1"/>
</dbReference>
<evidence type="ECO:0000313" key="3">
    <source>
        <dbReference type="Proteomes" id="UP000000639"/>
    </source>
</evidence>
<accession>A1SUB8</accession>
<dbReference type="AlphaFoldDB" id="A1SUB8"/>
<proteinExistence type="predicted"/>
<feature type="compositionally biased region" description="Polar residues" evidence="1">
    <location>
        <begin position="235"/>
        <end position="257"/>
    </location>
</feature>
<keyword evidence="3" id="KW-1185">Reference proteome</keyword>
<name>A1SUB8_PSYIN</name>
<dbReference type="Proteomes" id="UP000000639">
    <property type="component" value="Chromosome"/>
</dbReference>
<dbReference type="HOGENOM" id="CLU_655323_0_0_6"/>
<feature type="compositionally biased region" description="Low complexity" evidence="1">
    <location>
        <begin position="371"/>
        <end position="385"/>
    </location>
</feature>
<reference evidence="2 3" key="1">
    <citation type="submission" date="2007-01" db="EMBL/GenBank/DDBJ databases">
        <title>Complete sequence of Psychromonas ingrahamii 37.</title>
        <authorList>
            <consortium name="US DOE Joint Genome Institute"/>
            <person name="Copeland A."/>
            <person name="Lucas S."/>
            <person name="Lapidus A."/>
            <person name="Barry K."/>
            <person name="Detter J.C."/>
            <person name="Glavina del Rio T."/>
            <person name="Hammon N."/>
            <person name="Israni S."/>
            <person name="Dalin E."/>
            <person name="Tice H."/>
            <person name="Pitluck S."/>
            <person name="Thompson L.S."/>
            <person name="Brettin T."/>
            <person name="Bruce D."/>
            <person name="Han C."/>
            <person name="Tapia R."/>
            <person name="Schmutz J."/>
            <person name="Larimer F."/>
            <person name="Land M."/>
            <person name="Hauser L."/>
            <person name="Kyrpides N."/>
            <person name="Ivanova N."/>
            <person name="Staley J."/>
            <person name="Richardson P."/>
        </authorList>
    </citation>
    <scope>NUCLEOTIDE SEQUENCE [LARGE SCALE GENOMIC DNA]</scope>
    <source>
        <strain evidence="2 3">37</strain>
    </source>
</reference>
<organism evidence="2 3">
    <name type="scientific">Psychromonas ingrahamii (strain DSM 17664 / CCUG 51855 / 37)</name>
    <dbReference type="NCBI Taxonomy" id="357804"/>
    <lineage>
        <taxon>Bacteria</taxon>
        <taxon>Pseudomonadati</taxon>
        <taxon>Pseudomonadota</taxon>
        <taxon>Gammaproteobacteria</taxon>
        <taxon>Alteromonadales</taxon>
        <taxon>Psychromonadaceae</taxon>
        <taxon>Psychromonas</taxon>
    </lineage>
</organism>